<feature type="region of interest" description="Disordered" evidence="1">
    <location>
        <begin position="1"/>
        <end position="32"/>
    </location>
</feature>
<dbReference type="EMBL" id="UGOD01000001">
    <property type="protein sequence ID" value="STX52452.1"/>
    <property type="molecule type" value="Genomic_DNA"/>
</dbReference>
<sequence>MPRSTKRNDRNLPLLDRSLNQLPLGNRPDSMSNFFKQEKKDEAIQFIYGFHNKKNTAQKKDEKAIEQLKKDLEKSKQKLDNKEPDPGEQKTESNDDTNPTP</sequence>
<dbReference type="Proteomes" id="UP000254794">
    <property type="component" value="Unassembled WGS sequence"/>
</dbReference>
<dbReference type="RefSeq" id="WP_115332013.1">
    <property type="nucleotide sequence ID" value="NZ_CAAAHP010000006.1"/>
</dbReference>
<dbReference type="AlphaFoldDB" id="A0A378JW62"/>
<protein>
    <submittedName>
        <fullName evidence="2">Uncharacterized protein</fullName>
    </submittedName>
</protein>
<feature type="region of interest" description="Disordered" evidence="1">
    <location>
        <begin position="56"/>
        <end position="101"/>
    </location>
</feature>
<name>A0A378JW62_9GAMM</name>
<accession>A0A378JW62</accession>
<proteinExistence type="predicted"/>
<gene>
    <name evidence="2" type="ORF">NCTC13316_02565</name>
</gene>
<evidence type="ECO:0000313" key="3">
    <source>
        <dbReference type="Proteomes" id="UP000254794"/>
    </source>
</evidence>
<keyword evidence="3" id="KW-1185">Reference proteome</keyword>
<evidence type="ECO:0000313" key="2">
    <source>
        <dbReference type="EMBL" id="STX52452.1"/>
    </source>
</evidence>
<reference evidence="2 3" key="1">
    <citation type="submission" date="2018-06" db="EMBL/GenBank/DDBJ databases">
        <authorList>
            <consortium name="Pathogen Informatics"/>
            <person name="Doyle S."/>
        </authorList>
    </citation>
    <scope>NUCLEOTIDE SEQUENCE [LARGE SCALE GENOMIC DNA]</scope>
    <source>
        <strain evidence="2 3">NCTC13316</strain>
    </source>
</reference>
<feature type="compositionally biased region" description="Basic and acidic residues" evidence="1">
    <location>
        <begin position="58"/>
        <end position="93"/>
    </location>
</feature>
<feature type="compositionally biased region" description="Basic and acidic residues" evidence="1">
    <location>
        <begin position="1"/>
        <end position="10"/>
    </location>
</feature>
<evidence type="ECO:0000256" key="1">
    <source>
        <dbReference type="SAM" id="MobiDB-lite"/>
    </source>
</evidence>
<organism evidence="2 3">
    <name type="scientific">Legionella busanensis</name>
    <dbReference type="NCBI Taxonomy" id="190655"/>
    <lineage>
        <taxon>Bacteria</taxon>
        <taxon>Pseudomonadati</taxon>
        <taxon>Pseudomonadota</taxon>
        <taxon>Gammaproteobacteria</taxon>
        <taxon>Legionellales</taxon>
        <taxon>Legionellaceae</taxon>
        <taxon>Legionella</taxon>
    </lineage>
</organism>
<feature type="compositionally biased region" description="Polar residues" evidence="1">
    <location>
        <begin position="18"/>
        <end position="32"/>
    </location>
</feature>